<protein>
    <recommendedName>
        <fullName evidence="1">MADF domain-containing protein</fullName>
    </recommendedName>
</protein>
<dbReference type="InterPro" id="IPR006578">
    <property type="entry name" value="MADF-dom"/>
</dbReference>
<organism evidence="2">
    <name type="scientific">Schizaphis graminum</name>
    <name type="common">Green bug aphid</name>
    <dbReference type="NCBI Taxonomy" id="13262"/>
    <lineage>
        <taxon>Eukaryota</taxon>
        <taxon>Metazoa</taxon>
        <taxon>Ecdysozoa</taxon>
        <taxon>Arthropoda</taxon>
        <taxon>Hexapoda</taxon>
        <taxon>Insecta</taxon>
        <taxon>Pterygota</taxon>
        <taxon>Neoptera</taxon>
        <taxon>Paraneoptera</taxon>
        <taxon>Hemiptera</taxon>
        <taxon>Sternorrhyncha</taxon>
        <taxon>Aphidomorpha</taxon>
        <taxon>Aphidoidea</taxon>
        <taxon>Aphididae</taxon>
        <taxon>Aphidini</taxon>
        <taxon>Schizaphis</taxon>
    </lineage>
</organism>
<name>A0A2S2P470_SCHGA</name>
<proteinExistence type="predicted"/>
<evidence type="ECO:0000313" key="2">
    <source>
        <dbReference type="EMBL" id="MBY24220.1"/>
    </source>
</evidence>
<gene>
    <name evidence="2" type="ORF">g.178156</name>
</gene>
<dbReference type="PROSITE" id="PS51029">
    <property type="entry name" value="MADF"/>
    <property type="match status" value="1"/>
</dbReference>
<dbReference type="EMBL" id="GGMR01011601">
    <property type="protein sequence ID" value="MBY24220.1"/>
    <property type="molecule type" value="Transcribed_RNA"/>
</dbReference>
<feature type="domain" description="MADF" evidence="1">
    <location>
        <begin position="10"/>
        <end position="105"/>
    </location>
</feature>
<accession>A0A2S2P470</accession>
<sequence length="122" mass="14143">MEWSNESVLEFLRLYEQESVIWNAKHLKHKDRNAVYDAWSNIQKSFSLQCTIQELKKKKESLMSTFRPLLSKVKASMGTGSGADDIYKPNWFAYETMAKFLVGVSQPRSTISTQVNLFNYHA</sequence>
<evidence type="ECO:0000259" key="1">
    <source>
        <dbReference type="PROSITE" id="PS51029"/>
    </source>
</evidence>
<dbReference type="Pfam" id="PF10545">
    <property type="entry name" value="MADF_DNA_bdg"/>
    <property type="match status" value="1"/>
</dbReference>
<dbReference type="AlphaFoldDB" id="A0A2S2P470"/>
<dbReference type="PANTHER" id="PTHR21505">
    <property type="entry name" value="MADF DOMAIN-CONTAINING PROTEIN-RELATED"/>
    <property type="match status" value="1"/>
</dbReference>
<dbReference type="PANTHER" id="PTHR21505:SF12">
    <property type="entry name" value="MADF DOMAIN-CONTAINING PROTEIN-RELATED"/>
    <property type="match status" value="1"/>
</dbReference>
<reference evidence="2" key="1">
    <citation type="submission" date="2018-04" db="EMBL/GenBank/DDBJ databases">
        <title>Transcriptome of Schizaphis graminum biotype I.</title>
        <authorList>
            <person name="Scully E.D."/>
            <person name="Geib S.M."/>
            <person name="Palmer N.A."/>
            <person name="Koch K."/>
            <person name="Bradshaw J."/>
            <person name="Heng-Moss T."/>
            <person name="Sarath G."/>
        </authorList>
    </citation>
    <scope>NUCLEOTIDE SEQUENCE</scope>
</reference>